<dbReference type="InterPro" id="IPR008979">
    <property type="entry name" value="Galactose-bd-like_sf"/>
</dbReference>
<protein>
    <recommendedName>
        <fullName evidence="2">Xaa-Pro dipeptidyl-peptidase C-terminal domain-containing protein</fullName>
    </recommendedName>
</protein>
<evidence type="ECO:0000259" key="2">
    <source>
        <dbReference type="SMART" id="SM00939"/>
    </source>
</evidence>
<sequence>MSSTPLPLQIRENEQITLSDGTILSALIWLPENAEENPVPAILEYIPYRKRDGTSHRDALNHPYIASHGYACIRVDMRGSGDSEGLLLGEYLKQEQDDGLEVLRWIASRTWCTGSVGMIGISWGGFNGLQIAALNPPELKAVISICSTDDRYDNDVHYQGGCQLVENFLWGATMFSIAPTPPDPALVGNNWRKMWMDRLELGTPYIAEWHRHQTRDEFWRHASICEDYTAVKCPVYLVGGWHDPYSNSIFRMLENLTCPKKGLVGPWAHKYPNFSKPGPQIGFLQESLRWWDKWLKGIETNIMEEPMLRCYLNDTVGPKRLYSHRPGRWVAEINWPSDSLDQMHMGLAAGQLLVTPPQNVEYLTLKSPQTTGFAAGRWITYGTEWDMPGDQREEEIGSLVFDGPTLTQALDILGPANLHLRVASDKRWAFVAAVLSEVLADGSVTKLSHGLLNLTHRDSHVDLQDLQPGRFYNVRIQVNECGQRISAGSRLRLALSSAYFPVVWPSPEAPTLTIDCSSSRLEIPMRKENPLDKQLRPFEPAVNGPPLNAAVLRSTGAKASITRDFETDEVIIIYDNDEGLFENQDNGWRFGGTTKVSCHVRPDDPLSARAEQVFRQEFGRGDLKLAIDGRAEMTATKTDWHISTHMEAWENEERIFEKEHKYIIPRDHM</sequence>
<dbReference type="InterPro" id="IPR050585">
    <property type="entry name" value="Xaa-Pro_dipeptidyl-ppase/CocE"/>
</dbReference>
<dbReference type="Pfam" id="PF08530">
    <property type="entry name" value="PepX_C"/>
    <property type="match status" value="1"/>
</dbReference>
<dbReference type="InterPro" id="IPR005674">
    <property type="entry name" value="CocE/Ser_esterase"/>
</dbReference>
<comment type="caution">
    <text evidence="3">The sequence shown here is derived from an EMBL/GenBank/DDBJ whole genome shotgun (WGS) entry which is preliminary data.</text>
</comment>
<feature type="domain" description="Xaa-Pro dipeptidyl-peptidase C-terminal" evidence="2">
    <location>
        <begin position="288"/>
        <end position="541"/>
    </location>
</feature>
<reference evidence="3 4" key="1">
    <citation type="journal article" date="2020" name="BMC Genomics">
        <title>Correction to: Identification and distribution of gene clusters required for synthesis of sphingolipid metabolism inhibitors in diverse species of the filamentous fungus Fusarium.</title>
        <authorList>
            <person name="Kim H.S."/>
            <person name="Lohmar J.M."/>
            <person name="Busman M."/>
            <person name="Brown D.W."/>
            <person name="Naumann T.A."/>
            <person name="Divon H.H."/>
            <person name="Lysoe E."/>
            <person name="Uhlig S."/>
            <person name="Proctor R.H."/>
        </authorList>
    </citation>
    <scope>NUCLEOTIDE SEQUENCE [LARGE SCALE GENOMIC DNA]</scope>
    <source>
        <strain evidence="3 4">NRRL 25214</strain>
    </source>
</reference>
<dbReference type="Proteomes" id="UP000573603">
    <property type="component" value="Unassembled WGS sequence"/>
</dbReference>
<evidence type="ECO:0000256" key="1">
    <source>
        <dbReference type="ARBA" id="ARBA00022801"/>
    </source>
</evidence>
<dbReference type="PANTHER" id="PTHR43056:SF10">
    <property type="entry name" value="COCE_NOND FAMILY, PUTATIVE (AFU_ORTHOLOGUE AFUA_7G00600)-RELATED"/>
    <property type="match status" value="1"/>
</dbReference>
<dbReference type="Gene3D" id="3.40.50.1820">
    <property type="entry name" value="alpha/beta hydrolase"/>
    <property type="match status" value="1"/>
</dbReference>
<keyword evidence="1" id="KW-0378">Hydrolase</keyword>
<dbReference type="NCBIfam" id="TIGR00976">
    <property type="entry name" value="CocE_NonD"/>
    <property type="match status" value="1"/>
</dbReference>
<gene>
    <name evidence="3" type="ORF">FANTH_1587</name>
</gene>
<dbReference type="SUPFAM" id="SSF49785">
    <property type="entry name" value="Galactose-binding domain-like"/>
    <property type="match status" value="1"/>
</dbReference>
<accession>A0A8H4ZWJ1</accession>
<keyword evidence="4" id="KW-1185">Reference proteome</keyword>
<dbReference type="InterPro" id="IPR029058">
    <property type="entry name" value="AB_hydrolase_fold"/>
</dbReference>
<evidence type="ECO:0000313" key="4">
    <source>
        <dbReference type="Proteomes" id="UP000573603"/>
    </source>
</evidence>
<dbReference type="Gene3D" id="1.10.3020.10">
    <property type="entry name" value="alpha-amino acid ester hydrolase ( Helical cap domain)"/>
    <property type="match status" value="1"/>
</dbReference>
<dbReference type="InterPro" id="IPR000383">
    <property type="entry name" value="Xaa-Pro-like_dom"/>
</dbReference>
<organism evidence="3 4">
    <name type="scientific">Fusarium anthophilum</name>
    <dbReference type="NCBI Taxonomy" id="48485"/>
    <lineage>
        <taxon>Eukaryota</taxon>
        <taxon>Fungi</taxon>
        <taxon>Dikarya</taxon>
        <taxon>Ascomycota</taxon>
        <taxon>Pezizomycotina</taxon>
        <taxon>Sordariomycetes</taxon>
        <taxon>Hypocreomycetidae</taxon>
        <taxon>Hypocreales</taxon>
        <taxon>Nectriaceae</taxon>
        <taxon>Fusarium</taxon>
        <taxon>Fusarium fujikuroi species complex</taxon>
    </lineage>
</organism>
<dbReference type="Pfam" id="PF02129">
    <property type="entry name" value="Peptidase_S15"/>
    <property type="match status" value="1"/>
</dbReference>
<dbReference type="EMBL" id="JABEVY010000034">
    <property type="protein sequence ID" value="KAF5253516.1"/>
    <property type="molecule type" value="Genomic_DNA"/>
</dbReference>
<proteinExistence type="predicted"/>
<dbReference type="PANTHER" id="PTHR43056">
    <property type="entry name" value="PEPTIDASE S9 PROLYL OLIGOPEPTIDASE"/>
    <property type="match status" value="1"/>
</dbReference>
<dbReference type="InterPro" id="IPR013736">
    <property type="entry name" value="Xaa-Pro_dipept_C"/>
</dbReference>
<dbReference type="GO" id="GO:0008239">
    <property type="term" value="F:dipeptidyl-peptidase activity"/>
    <property type="evidence" value="ECO:0007669"/>
    <property type="project" value="InterPro"/>
</dbReference>
<dbReference type="SMART" id="SM00939">
    <property type="entry name" value="PepX_C"/>
    <property type="match status" value="1"/>
</dbReference>
<evidence type="ECO:0000313" key="3">
    <source>
        <dbReference type="EMBL" id="KAF5253516.1"/>
    </source>
</evidence>
<name>A0A8H4ZWJ1_9HYPO</name>
<dbReference type="SUPFAM" id="SSF53474">
    <property type="entry name" value="alpha/beta-Hydrolases"/>
    <property type="match status" value="1"/>
</dbReference>
<dbReference type="AlphaFoldDB" id="A0A8H4ZWJ1"/>
<dbReference type="Gene3D" id="2.60.120.260">
    <property type="entry name" value="Galactose-binding domain-like"/>
    <property type="match status" value="1"/>
</dbReference>